<dbReference type="EC" id="2.3.1.9" evidence="7"/>
<dbReference type="Gene3D" id="3.40.47.10">
    <property type="match status" value="2"/>
</dbReference>
<feature type="domain" description="Thiolase C-terminal" evidence="6">
    <location>
        <begin position="287"/>
        <end position="407"/>
    </location>
</feature>
<evidence type="ECO:0000256" key="4">
    <source>
        <dbReference type="RuleBase" id="RU003557"/>
    </source>
</evidence>
<dbReference type="Proteomes" id="UP001596083">
    <property type="component" value="Unassembled WGS sequence"/>
</dbReference>
<evidence type="ECO:0000313" key="7">
    <source>
        <dbReference type="EMBL" id="MFC5719353.1"/>
    </source>
</evidence>
<dbReference type="SUPFAM" id="SSF53901">
    <property type="entry name" value="Thiolase-like"/>
    <property type="match status" value="2"/>
</dbReference>
<keyword evidence="2 4" id="KW-0808">Transferase</keyword>
<dbReference type="GO" id="GO:0003985">
    <property type="term" value="F:acetyl-CoA C-acetyltransferase activity"/>
    <property type="evidence" value="ECO:0007669"/>
    <property type="project" value="UniProtKB-EC"/>
</dbReference>
<dbReference type="RefSeq" id="WP_390314437.1">
    <property type="nucleotide sequence ID" value="NZ_JBHSPB010000002.1"/>
</dbReference>
<comment type="caution">
    <text evidence="7">The sequence shown here is derived from an EMBL/GenBank/DDBJ whole genome shotgun (WGS) entry which is preliminary data.</text>
</comment>
<evidence type="ECO:0000256" key="2">
    <source>
        <dbReference type="ARBA" id="ARBA00022679"/>
    </source>
</evidence>
<name>A0ABW0YV06_9ACTN</name>
<dbReference type="CDD" id="cd00751">
    <property type="entry name" value="thiolase"/>
    <property type="match status" value="1"/>
</dbReference>
<sequence length="408" mass="42295">MTTEATPEAYVYEAIRTPRGRGKAHGSLHGTKPVDLVVGLIGELRRRLPGLDPAAVDDIVLGVVSPIGEQGSDIARIAAIAAGLPDTVAGVQENRFCASGLEAVNLAAAKVRSGWEDLVLAGGVESMSRVPMGSDGGAWFGDPMTNLATGFVPQGVSADLIATLGGFTRADVDAFAARSQERAATAQKEGRFERSVVPVYDRNGLLVLDRDEHLRPGTTVEALAALKPSFAEIGEAAGFDAVALQKYHWLERIDHVHHAGNSSGIVDGAALVAIGNRGTGERHGLVPRARIVSAAVSGSEPTIMLTGPAPASRKALAKAGLTIDDIDLIEMNEAFAAAVLRFAADMGIGLEKINVNGGAIALGHPLGATGAMLLGTVIDELERQDKRYGLITLCVGGGMGVATVVERL</sequence>
<proteinExistence type="inferred from homology"/>
<organism evidence="7 8">
    <name type="scientific">Streptomyces gamaensis</name>
    <dbReference type="NCBI Taxonomy" id="1763542"/>
    <lineage>
        <taxon>Bacteria</taxon>
        <taxon>Bacillati</taxon>
        <taxon>Actinomycetota</taxon>
        <taxon>Actinomycetes</taxon>
        <taxon>Kitasatosporales</taxon>
        <taxon>Streptomycetaceae</taxon>
        <taxon>Streptomyces</taxon>
    </lineage>
</organism>
<dbReference type="NCBIfam" id="TIGR01930">
    <property type="entry name" value="AcCoA-C-Actrans"/>
    <property type="match status" value="1"/>
</dbReference>
<gene>
    <name evidence="7" type="ORF">ACFP1Z_04020</name>
</gene>
<dbReference type="NCBIfam" id="NF006090">
    <property type="entry name" value="PRK08242.1"/>
    <property type="match status" value="1"/>
</dbReference>
<protein>
    <submittedName>
        <fullName evidence="7">Acetyl-CoA C-acetyltransferase</fullName>
        <ecNumber evidence="7">2.3.1.9</ecNumber>
    </submittedName>
</protein>
<comment type="similarity">
    <text evidence="1 4">Belongs to the thiolase-like superfamily. Thiolase family.</text>
</comment>
<dbReference type="Pfam" id="PF02803">
    <property type="entry name" value="Thiolase_C"/>
    <property type="match status" value="1"/>
</dbReference>
<dbReference type="InterPro" id="IPR002155">
    <property type="entry name" value="Thiolase"/>
</dbReference>
<reference evidence="8" key="1">
    <citation type="journal article" date="2019" name="Int. J. Syst. Evol. Microbiol.">
        <title>The Global Catalogue of Microorganisms (GCM) 10K type strain sequencing project: providing services to taxonomists for standard genome sequencing and annotation.</title>
        <authorList>
            <consortium name="The Broad Institute Genomics Platform"/>
            <consortium name="The Broad Institute Genome Sequencing Center for Infectious Disease"/>
            <person name="Wu L."/>
            <person name="Ma J."/>
        </authorList>
    </citation>
    <scope>NUCLEOTIDE SEQUENCE [LARGE SCALE GENOMIC DNA]</scope>
    <source>
        <strain evidence="8">CGMCC 4.7304</strain>
    </source>
</reference>
<dbReference type="InterPro" id="IPR020617">
    <property type="entry name" value="Thiolase_C"/>
</dbReference>
<dbReference type="PIRSF" id="PIRSF000429">
    <property type="entry name" value="Ac-CoA_Ac_transf"/>
    <property type="match status" value="1"/>
</dbReference>
<dbReference type="PANTHER" id="PTHR43365">
    <property type="entry name" value="BLR7806 PROTEIN"/>
    <property type="match status" value="1"/>
</dbReference>
<evidence type="ECO:0000256" key="1">
    <source>
        <dbReference type="ARBA" id="ARBA00010982"/>
    </source>
</evidence>
<dbReference type="EMBL" id="JBHSPB010000002">
    <property type="protein sequence ID" value="MFC5719353.1"/>
    <property type="molecule type" value="Genomic_DNA"/>
</dbReference>
<keyword evidence="8" id="KW-1185">Reference proteome</keyword>
<dbReference type="PROSITE" id="PS00737">
    <property type="entry name" value="THIOLASE_2"/>
    <property type="match status" value="1"/>
</dbReference>
<dbReference type="InterPro" id="IPR020616">
    <property type="entry name" value="Thiolase_N"/>
</dbReference>
<dbReference type="Pfam" id="PF00108">
    <property type="entry name" value="Thiolase_N"/>
    <property type="match status" value="1"/>
</dbReference>
<keyword evidence="3 4" id="KW-0012">Acyltransferase</keyword>
<feature type="domain" description="Thiolase N-terminal" evidence="5">
    <location>
        <begin position="11"/>
        <end position="235"/>
    </location>
</feature>
<dbReference type="InterPro" id="IPR020613">
    <property type="entry name" value="Thiolase_CS"/>
</dbReference>
<dbReference type="PROSITE" id="PS00099">
    <property type="entry name" value="THIOLASE_3"/>
    <property type="match status" value="1"/>
</dbReference>
<accession>A0ABW0YV06</accession>
<evidence type="ECO:0000259" key="5">
    <source>
        <dbReference type="Pfam" id="PF00108"/>
    </source>
</evidence>
<evidence type="ECO:0000256" key="3">
    <source>
        <dbReference type="ARBA" id="ARBA00023315"/>
    </source>
</evidence>
<evidence type="ECO:0000259" key="6">
    <source>
        <dbReference type="Pfam" id="PF02803"/>
    </source>
</evidence>
<evidence type="ECO:0000313" key="8">
    <source>
        <dbReference type="Proteomes" id="UP001596083"/>
    </source>
</evidence>
<dbReference type="PANTHER" id="PTHR43365:SF1">
    <property type="entry name" value="ACETYL-COA C-ACYLTRANSFERASE"/>
    <property type="match status" value="1"/>
</dbReference>
<dbReference type="InterPro" id="IPR016039">
    <property type="entry name" value="Thiolase-like"/>
</dbReference>
<dbReference type="InterPro" id="IPR020610">
    <property type="entry name" value="Thiolase_AS"/>
</dbReference>